<evidence type="ECO:0000313" key="3">
    <source>
        <dbReference type="Proteomes" id="UP000283785"/>
    </source>
</evidence>
<evidence type="ECO:0000256" key="1">
    <source>
        <dbReference type="SAM" id="Phobius"/>
    </source>
</evidence>
<gene>
    <name evidence="2" type="ORF">DWV76_05135</name>
</gene>
<dbReference type="Proteomes" id="UP000283785">
    <property type="component" value="Unassembled WGS sequence"/>
</dbReference>
<keyword evidence="1" id="KW-0472">Membrane</keyword>
<dbReference type="AlphaFoldDB" id="A0AA92W6B5"/>
<evidence type="ECO:0000313" key="2">
    <source>
        <dbReference type="EMBL" id="RGW43621.1"/>
    </source>
</evidence>
<accession>A0AA92W6B5</accession>
<protein>
    <submittedName>
        <fullName evidence="2">Uncharacterized protein</fullName>
    </submittedName>
</protein>
<comment type="caution">
    <text evidence="2">The sequence shown here is derived from an EMBL/GenBank/DDBJ whole genome shotgun (WGS) entry which is preliminary data.</text>
</comment>
<name>A0AA92W6B5_9BACT</name>
<proteinExistence type="predicted"/>
<feature type="transmembrane region" description="Helical" evidence="1">
    <location>
        <begin position="17"/>
        <end position="37"/>
    </location>
</feature>
<keyword evidence="1" id="KW-0812">Transmembrane</keyword>
<organism evidence="2 3">
    <name type="scientific">Segatella copri</name>
    <dbReference type="NCBI Taxonomy" id="165179"/>
    <lineage>
        <taxon>Bacteria</taxon>
        <taxon>Pseudomonadati</taxon>
        <taxon>Bacteroidota</taxon>
        <taxon>Bacteroidia</taxon>
        <taxon>Bacteroidales</taxon>
        <taxon>Prevotellaceae</taxon>
        <taxon>Segatella</taxon>
    </lineage>
</organism>
<keyword evidence="1" id="KW-1133">Transmembrane helix</keyword>
<reference evidence="2 3" key="1">
    <citation type="submission" date="2018-08" db="EMBL/GenBank/DDBJ databases">
        <title>A genome reference for cultivated species of the human gut microbiota.</title>
        <authorList>
            <person name="Zou Y."/>
            <person name="Xue W."/>
            <person name="Luo G."/>
        </authorList>
    </citation>
    <scope>NUCLEOTIDE SEQUENCE [LARGE SCALE GENOMIC DNA]</scope>
    <source>
        <strain evidence="2 3">AF12-50</strain>
    </source>
</reference>
<sequence>MCQQKTRNLMQKRIKRLFTIVITFILLYIFIIVISVIDIEEANNPKGAVRKGDLKEYYWLKKISVSKNSMRICIYNDYNGDLALDADFPTVNFNDTTLNDIRIFEPCYLVLYNGHTVEPSKIYGGYLK</sequence>
<dbReference type="EMBL" id="QSAG01000006">
    <property type="protein sequence ID" value="RGW43621.1"/>
    <property type="molecule type" value="Genomic_DNA"/>
</dbReference>